<name>A0ABV7YQW1_9ACTN</name>
<gene>
    <name evidence="3" type="ORF">ACFOUW_36870</name>
</gene>
<evidence type="ECO:0000259" key="2">
    <source>
        <dbReference type="PROSITE" id="PS50937"/>
    </source>
</evidence>
<dbReference type="SMART" id="SM00422">
    <property type="entry name" value="HTH_MERR"/>
    <property type="match status" value="1"/>
</dbReference>
<keyword evidence="4" id="KW-1185">Reference proteome</keyword>
<dbReference type="PANTHER" id="PTHR30204">
    <property type="entry name" value="REDOX-CYCLING DRUG-SENSING TRANSCRIPTIONAL ACTIVATOR SOXR"/>
    <property type="match status" value="1"/>
</dbReference>
<feature type="domain" description="HTH merR-type" evidence="2">
    <location>
        <begin position="1"/>
        <end position="71"/>
    </location>
</feature>
<sequence>MRQLDIAEVASRTGLRPSTLRYYERIGLLPVADQVAGRRVYPPTVLRRLALIRMTQRAGFTLREIGAFLASDTTPGTTRRWRALAERKLPELDRHIAEFQQLRTAVADCLACGCMSFETCELLSSS</sequence>
<dbReference type="Gene3D" id="1.10.1660.10">
    <property type="match status" value="1"/>
</dbReference>
<evidence type="ECO:0000313" key="4">
    <source>
        <dbReference type="Proteomes" id="UP001595699"/>
    </source>
</evidence>
<proteinExistence type="predicted"/>
<evidence type="ECO:0000256" key="1">
    <source>
        <dbReference type="ARBA" id="ARBA00023125"/>
    </source>
</evidence>
<dbReference type="Pfam" id="PF13411">
    <property type="entry name" value="MerR_1"/>
    <property type="match status" value="1"/>
</dbReference>
<evidence type="ECO:0000313" key="3">
    <source>
        <dbReference type="EMBL" id="MFC3766449.1"/>
    </source>
</evidence>
<dbReference type="SUPFAM" id="SSF46955">
    <property type="entry name" value="Putative DNA-binding domain"/>
    <property type="match status" value="1"/>
</dbReference>
<organism evidence="3 4">
    <name type="scientific">Tenggerimyces flavus</name>
    <dbReference type="NCBI Taxonomy" id="1708749"/>
    <lineage>
        <taxon>Bacteria</taxon>
        <taxon>Bacillati</taxon>
        <taxon>Actinomycetota</taxon>
        <taxon>Actinomycetes</taxon>
        <taxon>Propionibacteriales</taxon>
        <taxon>Nocardioidaceae</taxon>
        <taxon>Tenggerimyces</taxon>
    </lineage>
</organism>
<keyword evidence="1" id="KW-0238">DNA-binding</keyword>
<comment type="caution">
    <text evidence="3">The sequence shown here is derived from an EMBL/GenBank/DDBJ whole genome shotgun (WGS) entry which is preliminary data.</text>
</comment>
<dbReference type="RefSeq" id="WP_205121943.1">
    <property type="nucleotide sequence ID" value="NZ_JAFBCM010000001.1"/>
</dbReference>
<protein>
    <submittedName>
        <fullName evidence="3">MerR family transcriptional regulator</fullName>
    </submittedName>
</protein>
<dbReference type="Proteomes" id="UP001595699">
    <property type="component" value="Unassembled WGS sequence"/>
</dbReference>
<accession>A0ABV7YQW1</accession>
<dbReference type="PANTHER" id="PTHR30204:SF97">
    <property type="entry name" value="MERR FAMILY REGULATORY PROTEIN"/>
    <property type="match status" value="1"/>
</dbReference>
<dbReference type="PRINTS" id="PR00040">
    <property type="entry name" value="HTHMERR"/>
</dbReference>
<dbReference type="InterPro" id="IPR009061">
    <property type="entry name" value="DNA-bd_dom_put_sf"/>
</dbReference>
<dbReference type="PROSITE" id="PS50937">
    <property type="entry name" value="HTH_MERR_2"/>
    <property type="match status" value="1"/>
</dbReference>
<dbReference type="EMBL" id="JBHRZH010000055">
    <property type="protein sequence ID" value="MFC3766449.1"/>
    <property type="molecule type" value="Genomic_DNA"/>
</dbReference>
<dbReference type="InterPro" id="IPR000551">
    <property type="entry name" value="MerR-type_HTH_dom"/>
</dbReference>
<dbReference type="InterPro" id="IPR047057">
    <property type="entry name" value="MerR_fam"/>
</dbReference>
<reference evidence="4" key="1">
    <citation type="journal article" date="2019" name="Int. J. Syst. Evol. Microbiol.">
        <title>The Global Catalogue of Microorganisms (GCM) 10K type strain sequencing project: providing services to taxonomists for standard genome sequencing and annotation.</title>
        <authorList>
            <consortium name="The Broad Institute Genomics Platform"/>
            <consortium name="The Broad Institute Genome Sequencing Center for Infectious Disease"/>
            <person name="Wu L."/>
            <person name="Ma J."/>
        </authorList>
    </citation>
    <scope>NUCLEOTIDE SEQUENCE [LARGE SCALE GENOMIC DNA]</scope>
    <source>
        <strain evidence="4">CGMCC 4.7241</strain>
    </source>
</reference>